<dbReference type="InterPro" id="IPR019752">
    <property type="entry name" value="Pyrv/ketoisovalerate_OxRed_cat"/>
</dbReference>
<dbReference type="SUPFAM" id="SSF52922">
    <property type="entry name" value="TK C-terminal domain-like"/>
    <property type="match status" value="1"/>
</dbReference>
<dbReference type="Gene3D" id="3.40.50.920">
    <property type="match status" value="1"/>
</dbReference>
<dbReference type="SUPFAM" id="SSF52518">
    <property type="entry name" value="Thiamin diphosphate-binding fold (THDP-binding)"/>
    <property type="match status" value="1"/>
</dbReference>
<evidence type="ECO:0000256" key="1">
    <source>
        <dbReference type="ARBA" id="ARBA00023002"/>
    </source>
</evidence>
<dbReference type="InterPro" id="IPR029061">
    <property type="entry name" value="THDP-binding"/>
</dbReference>
<keyword evidence="1" id="KW-0560">Oxidoreductase</keyword>
<dbReference type="Gene3D" id="3.40.50.970">
    <property type="match status" value="1"/>
</dbReference>
<dbReference type="CDD" id="cd07034">
    <property type="entry name" value="TPP_PYR_PFOR_IOR-alpha_like"/>
    <property type="match status" value="1"/>
</dbReference>
<protein>
    <submittedName>
        <fullName evidence="4">2-oxoacid:acceptor oxidoreductase subunit alpha</fullName>
    </submittedName>
</protein>
<dbReference type="InterPro" id="IPR002880">
    <property type="entry name" value="Pyrv_Fd/Flavodoxin_OxRdtase_N"/>
</dbReference>
<gene>
    <name evidence="4" type="ORF">RT717_10065</name>
</gene>
<evidence type="ECO:0000313" key="4">
    <source>
        <dbReference type="EMBL" id="WOK08978.1"/>
    </source>
</evidence>
<dbReference type="RefSeq" id="WP_317491605.1">
    <property type="nucleotide sequence ID" value="NZ_CP136051.1"/>
</dbReference>
<dbReference type="NCBIfam" id="TIGR03710">
    <property type="entry name" value="OAFO_sf"/>
    <property type="match status" value="1"/>
</dbReference>
<sequence length="615" mass="67390">MAKTSEHLEEATIRFAGDSGDGMQLIGTQFSETSGVAGNEVNTFPDYPSEIRAPEGTLYGVSAFQVHFGTHHIYTPGDTIDVLVAMNAASVKVNLPTLKAGGMIIANIEGFDERNLKLAKYTTNPLDDGSLSGYEVHAIDFHKEIKAALGELDISSKLIGKTKNIFALGLTYWLFQRPLDATIAWINKKFKGKDDIILANVHALRAGWNYAQKNPDFKTQYVIDRSALSPGRYRNITGNEAIALGLVVAAKKASMPLFLGSYPITPATDILHAISGYKKYGVKHLQAEDEIAGICSAIGAAYGGSLAVTTTSGPGLSLKTEAMGLAVMTELPLIIVDVQRAGPSTGMPTKPEQGDLLMAMFGRHGEAPMPILAAASPADCFDITLEAARIALKYMTPVLILSDGYIGQSSEPWKAPTVESLPEIKAYFATDPTDFSPYKRDEKTLRRQWAIPGFEGMEHRIGGLEKEDISGNVSQDPANHEKMVHLRQEKVDRVAQDIPEAVVEGEQEGDLLMLSWGSTYGAAKTAYERMRASGHILSFVHLRYMNPFPRNLDDILNRFERIALPELNSGQLQFLLQAKYLKRIIGIHKVQGKPFKSRELEEKLVNLLTEKEILV</sequence>
<name>A0ABZ0IX77_9BACT</name>
<dbReference type="SUPFAM" id="SSF53323">
    <property type="entry name" value="Pyruvate-ferredoxin oxidoreductase, PFOR, domain III"/>
    <property type="match status" value="1"/>
</dbReference>
<evidence type="ECO:0000313" key="5">
    <source>
        <dbReference type="Proteomes" id="UP001302349"/>
    </source>
</evidence>
<dbReference type="Pfam" id="PF01558">
    <property type="entry name" value="POR"/>
    <property type="match status" value="1"/>
</dbReference>
<dbReference type="InterPro" id="IPR022367">
    <property type="entry name" value="2-oxoacid/accept_OxRdtase_asu"/>
</dbReference>
<dbReference type="InterPro" id="IPR002869">
    <property type="entry name" value="Pyrv_flavodox_OxRed_cen"/>
</dbReference>
<accession>A0ABZ0IX77</accession>
<feature type="domain" description="Pyruvate flavodoxin/ferredoxin oxidoreductase pyrimidine binding" evidence="3">
    <location>
        <begin position="254"/>
        <end position="468"/>
    </location>
</feature>
<proteinExistence type="predicted"/>
<evidence type="ECO:0000259" key="2">
    <source>
        <dbReference type="Pfam" id="PF01558"/>
    </source>
</evidence>
<dbReference type="InterPro" id="IPR009014">
    <property type="entry name" value="Transketo_C/PFOR_II"/>
</dbReference>
<dbReference type="PANTHER" id="PTHR32154">
    <property type="entry name" value="PYRUVATE-FLAVODOXIN OXIDOREDUCTASE-RELATED"/>
    <property type="match status" value="1"/>
</dbReference>
<keyword evidence="5" id="KW-1185">Reference proteome</keyword>
<organism evidence="4 5">
    <name type="scientific">Imperialibacter roseus</name>
    <dbReference type="NCBI Taxonomy" id="1324217"/>
    <lineage>
        <taxon>Bacteria</taxon>
        <taxon>Pseudomonadati</taxon>
        <taxon>Bacteroidota</taxon>
        <taxon>Cytophagia</taxon>
        <taxon>Cytophagales</taxon>
        <taxon>Flammeovirgaceae</taxon>
        <taxon>Imperialibacter</taxon>
    </lineage>
</organism>
<evidence type="ECO:0000259" key="3">
    <source>
        <dbReference type="Pfam" id="PF01855"/>
    </source>
</evidence>
<dbReference type="Proteomes" id="UP001302349">
    <property type="component" value="Chromosome"/>
</dbReference>
<dbReference type="EMBL" id="CP136051">
    <property type="protein sequence ID" value="WOK08978.1"/>
    <property type="molecule type" value="Genomic_DNA"/>
</dbReference>
<dbReference type="InterPro" id="IPR050722">
    <property type="entry name" value="Pyruvate:ferred/Flavod_OxRd"/>
</dbReference>
<reference evidence="4 5" key="1">
    <citation type="journal article" date="2023" name="Microbiol. Resour. Announc.">
        <title>Complete Genome Sequence of Imperialibacter roseus strain P4T.</title>
        <authorList>
            <person name="Tizabi D.R."/>
            <person name="Bachvaroff T."/>
            <person name="Hill R.T."/>
        </authorList>
    </citation>
    <scope>NUCLEOTIDE SEQUENCE [LARGE SCALE GENOMIC DNA]</scope>
    <source>
        <strain evidence="4 5">P4T</strain>
    </source>
</reference>
<dbReference type="Gene3D" id="3.40.920.10">
    <property type="entry name" value="Pyruvate-ferredoxin oxidoreductase, PFOR, domain III"/>
    <property type="match status" value="1"/>
</dbReference>
<dbReference type="PANTHER" id="PTHR32154:SF20">
    <property type="entry name" value="2-OXOGLUTARATE OXIDOREDUCTASE SUBUNIT KORA"/>
    <property type="match status" value="1"/>
</dbReference>
<dbReference type="Pfam" id="PF01855">
    <property type="entry name" value="POR_N"/>
    <property type="match status" value="1"/>
</dbReference>
<feature type="domain" description="Pyruvate/ketoisovalerate oxidoreductase catalytic" evidence="2">
    <location>
        <begin position="20"/>
        <end position="207"/>
    </location>
</feature>